<accession>A0A1I7ZHI5</accession>
<proteinExistence type="predicted"/>
<protein>
    <submittedName>
        <fullName evidence="2">Uncharacterized protein</fullName>
    </submittedName>
</protein>
<name>A0A1I7ZHI5_9BILA</name>
<organism evidence="1 2">
    <name type="scientific">Steinernema glaseri</name>
    <dbReference type="NCBI Taxonomy" id="37863"/>
    <lineage>
        <taxon>Eukaryota</taxon>
        <taxon>Metazoa</taxon>
        <taxon>Ecdysozoa</taxon>
        <taxon>Nematoda</taxon>
        <taxon>Chromadorea</taxon>
        <taxon>Rhabditida</taxon>
        <taxon>Tylenchina</taxon>
        <taxon>Panagrolaimomorpha</taxon>
        <taxon>Strongyloidoidea</taxon>
        <taxon>Steinernematidae</taxon>
        <taxon>Steinernema</taxon>
    </lineage>
</organism>
<evidence type="ECO:0000313" key="1">
    <source>
        <dbReference type="Proteomes" id="UP000095287"/>
    </source>
</evidence>
<reference evidence="2" key="1">
    <citation type="submission" date="2016-11" db="UniProtKB">
        <authorList>
            <consortium name="WormBaseParasite"/>
        </authorList>
    </citation>
    <scope>IDENTIFICATION</scope>
</reference>
<keyword evidence="1" id="KW-1185">Reference proteome</keyword>
<dbReference type="Proteomes" id="UP000095287">
    <property type="component" value="Unplaced"/>
</dbReference>
<dbReference type="WBParaSite" id="L893_g26371.t1">
    <property type="protein sequence ID" value="L893_g26371.t1"/>
    <property type="gene ID" value="L893_g26371"/>
</dbReference>
<dbReference type="AlphaFoldDB" id="A0A1I7ZHI5"/>
<evidence type="ECO:0000313" key="2">
    <source>
        <dbReference type="WBParaSite" id="L893_g26371.t1"/>
    </source>
</evidence>
<sequence>MWSNRAGRSWTATAIPAVQPASTLRPNYDTECYDTTADCSEGDIQTDTLVEPYIMLTRIVTSVLQGYYYRVSMSRHLDRTIRAVEPLNPSFLVNCRC</sequence>